<dbReference type="GO" id="GO:0005929">
    <property type="term" value="C:cilium"/>
    <property type="evidence" value="ECO:0007669"/>
    <property type="project" value="TreeGrafter"/>
</dbReference>
<evidence type="ECO:0000256" key="1">
    <source>
        <dbReference type="SAM" id="Phobius"/>
    </source>
</evidence>
<dbReference type="InterPro" id="IPR036249">
    <property type="entry name" value="Thioredoxin-like_sf"/>
</dbReference>
<dbReference type="InterPro" id="IPR013766">
    <property type="entry name" value="Thioredoxin_domain"/>
</dbReference>
<name>A0A6F9DWJ6_9ASCI</name>
<feature type="transmembrane region" description="Helical" evidence="1">
    <location>
        <begin position="218"/>
        <end position="235"/>
    </location>
</feature>
<evidence type="ECO:0000259" key="2">
    <source>
        <dbReference type="PROSITE" id="PS51352"/>
    </source>
</evidence>
<dbReference type="Gene3D" id="3.40.30.10">
    <property type="entry name" value="Glutaredoxin"/>
    <property type="match status" value="1"/>
</dbReference>
<gene>
    <name evidence="3" type="primary">Txndc15</name>
</gene>
<keyword evidence="1" id="KW-0472">Membrane</keyword>
<dbReference type="PANTHER" id="PTHR14684">
    <property type="entry name" value="THIOREDOXIN DOMAIN-CONTAINING PROTEIN 15"/>
    <property type="match status" value="1"/>
</dbReference>
<organism evidence="3">
    <name type="scientific">Phallusia mammillata</name>
    <dbReference type="NCBI Taxonomy" id="59560"/>
    <lineage>
        <taxon>Eukaryota</taxon>
        <taxon>Metazoa</taxon>
        <taxon>Chordata</taxon>
        <taxon>Tunicata</taxon>
        <taxon>Ascidiacea</taxon>
        <taxon>Phlebobranchia</taxon>
        <taxon>Ascidiidae</taxon>
        <taxon>Phallusia</taxon>
    </lineage>
</organism>
<evidence type="ECO:0000313" key="3">
    <source>
        <dbReference type="EMBL" id="CAB3267393.1"/>
    </source>
</evidence>
<dbReference type="PANTHER" id="PTHR14684:SF2">
    <property type="entry name" value="THIOREDOXIN DOMAIN-CONTAINING PROTEIN 15"/>
    <property type="match status" value="1"/>
</dbReference>
<dbReference type="PROSITE" id="PS51352">
    <property type="entry name" value="THIOREDOXIN_2"/>
    <property type="match status" value="1"/>
</dbReference>
<dbReference type="InterPro" id="IPR042418">
    <property type="entry name" value="TXNDC15"/>
</dbReference>
<dbReference type="AlphaFoldDB" id="A0A6F9DWJ6"/>
<reference evidence="3" key="1">
    <citation type="submission" date="2020-04" db="EMBL/GenBank/DDBJ databases">
        <authorList>
            <person name="Neveu A P."/>
        </authorList>
    </citation>
    <scope>NUCLEOTIDE SEQUENCE</scope>
    <source>
        <tissue evidence="3">Whole embryo</tissue>
    </source>
</reference>
<keyword evidence="1" id="KW-1133">Transmembrane helix</keyword>
<sequence>MNLSLLDYCPLVDSKHAICSIWDQPYDNLDPPLGNPNAGLKPLPLPCHKMALLENPTYPEVILMNSTQLLMHLGNQTSGICTLVLFYAVWCPFSMQMAPAYNALGRLFPTVPIVAVNIDLQYNIFATNQLKFGTTAVPNLLIFDGLRSISRYNKSQLDLPSLVSFVNQNFRLSNNFSNEHCPDTEESDSNEMCISSFTIQEKDYEGPVPVEFQKSPDWLLYVAILVLLLLVYDRYKR</sequence>
<dbReference type="GO" id="GO:0060271">
    <property type="term" value="P:cilium assembly"/>
    <property type="evidence" value="ECO:0007669"/>
    <property type="project" value="TreeGrafter"/>
</dbReference>
<accession>A0A6F9DWJ6</accession>
<dbReference type="SUPFAM" id="SSF52833">
    <property type="entry name" value="Thioredoxin-like"/>
    <property type="match status" value="1"/>
</dbReference>
<proteinExistence type="evidence at transcript level"/>
<feature type="domain" description="Thioredoxin" evidence="2">
    <location>
        <begin position="52"/>
        <end position="171"/>
    </location>
</feature>
<dbReference type="EMBL" id="LR791531">
    <property type="protein sequence ID" value="CAB3267393.1"/>
    <property type="molecule type" value="mRNA"/>
</dbReference>
<dbReference type="Pfam" id="PF00085">
    <property type="entry name" value="Thioredoxin"/>
    <property type="match status" value="1"/>
</dbReference>
<keyword evidence="1" id="KW-0812">Transmembrane</keyword>
<protein>
    <submittedName>
        <fullName evidence="3">Thioredoxin domain-containing protein 15-like</fullName>
    </submittedName>
</protein>